<evidence type="ECO:0000256" key="1">
    <source>
        <dbReference type="SAM" id="MobiDB-lite"/>
    </source>
</evidence>
<organism evidence="3 4">
    <name type="scientific">Albimonas pacifica</name>
    <dbReference type="NCBI Taxonomy" id="1114924"/>
    <lineage>
        <taxon>Bacteria</taxon>
        <taxon>Pseudomonadati</taxon>
        <taxon>Pseudomonadota</taxon>
        <taxon>Alphaproteobacteria</taxon>
        <taxon>Rhodobacterales</taxon>
        <taxon>Paracoccaceae</taxon>
        <taxon>Albimonas</taxon>
    </lineage>
</organism>
<sequence>MTSVDTSQMRPLADAGFPLIPLHPWNRTSSDKQGRDRKDGKRPRDKDWVRRPYVADQVMAEAAKTGINVGVRLGSEHLVIDYDPRNDPTGSALDELILWTGADPLLWPAVQTGGGGLHIYLAKPPEVLLIDSLEAFPGVEFKTRGRQVVAPGSIHPDQGRPYEWLKVEGVWEADPDDIFLGLPEAPEAILDVARRPERSIGAPVEPGQHTAEELADMLGALEPEDFQDQAAWLALMQACHHATAGEGRTEFVEWSTGDPKYAEDAWIIGRRWDSLDASRADGVTYRTLHKALRDAGREDAIPGMTGDAADDFDDDLEVDLGAEAPKASGKPQDALVAEMNETHCGVLHGGKFQVFMMEHDDAFHRDVWVPYSREAFAQFYEDERVPLPDTPRSKFPSKADVWLKSPDRRKYRGIVLDPESRRENDAKLNLWRGWAVEPKPGDWSLMRELIDKVLCDGDREGARYVRRWIAYMFQKPWLSPEAAIVFRGKEGTGKGTLARALMRIAGAHGLTVSSSQQFAGRFNAHLRDVVFLFADEAVAPTDKEGNSVLKQLVTEPVISYEGKGKDIVPGRNMVHIMMASNERWVVPAGPEARRYYVSEVSDARRNDRGFFGRLWKQMEAGGYEAMLHDMLAMDLGDWTPANPPSTSALGEQKLMSADPLTQFWEQRLARGDLASLILQVDEDVEWSEECDQALELSPAQKTALLDAAEAFVLKRRALATKVSHKALLGAGRCLGLDTTPRRRGGSERRWVVPPLAEARRRFEKHFGLSAGYFDGED</sequence>
<feature type="region of interest" description="Disordered" evidence="1">
    <location>
        <begin position="16"/>
        <end position="48"/>
    </location>
</feature>
<dbReference type="SUPFAM" id="SSF56747">
    <property type="entry name" value="Prim-pol domain"/>
    <property type="match status" value="1"/>
</dbReference>
<feature type="compositionally biased region" description="Basic and acidic residues" evidence="1">
    <location>
        <begin position="29"/>
        <end position="48"/>
    </location>
</feature>
<dbReference type="Gene3D" id="3.40.50.300">
    <property type="entry name" value="P-loop containing nucleotide triphosphate hydrolases"/>
    <property type="match status" value="1"/>
</dbReference>
<accession>A0A1I3M1H0</accession>
<dbReference type="CDD" id="cd04859">
    <property type="entry name" value="Prim_Pol"/>
    <property type="match status" value="1"/>
</dbReference>
<dbReference type="STRING" id="1114924.SAMN05216258_110268"/>
<feature type="domain" description="DNA primase/polymerase bifunctional N-terminal" evidence="2">
    <location>
        <begin position="9"/>
        <end position="192"/>
    </location>
</feature>
<gene>
    <name evidence="3" type="ORF">SAMN05216258_110268</name>
</gene>
<evidence type="ECO:0000313" key="4">
    <source>
        <dbReference type="Proteomes" id="UP000199377"/>
    </source>
</evidence>
<name>A0A1I3M1H0_9RHOB</name>
<dbReference type="RefSeq" id="WP_177236359.1">
    <property type="nucleotide sequence ID" value="NZ_FOQH01000010.1"/>
</dbReference>
<dbReference type="AlphaFoldDB" id="A0A1I3M1H0"/>
<evidence type="ECO:0000313" key="3">
    <source>
        <dbReference type="EMBL" id="SFI90767.1"/>
    </source>
</evidence>
<dbReference type="InterPro" id="IPR045455">
    <property type="entry name" value="NrS-1_pol-like_helicase"/>
</dbReference>
<keyword evidence="4" id="KW-1185">Reference proteome</keyword>
<dbReference type="Pfam" id="PF19263">
    <property type="entry name" value="DUF5906"/>
    <property type="match status" value="1"/>
</dbReference>
<dbReference type="Pfam" id="PF09250">
    <property type="entry name" value="Prim-Pol"/>
    <property type="match status" value="1"/>
</dbReference>
<reference evidence="3 4" key="1">
    <citation type="submission" date="2016-10" db="EMBL/GenBank/DDBJ databases">
        <authorList>
            <person name="de Groot N.N."/>
        </authorList>
    </citation>
    <scope>NUCLEOTIDE SEQUENCE [LARGE SCALE GENOMIC DNA]</scope>
    <source>
        <strain evidence="3 4">CGMCC 1.11030</strain>
    </source>
</reference>
<dbReference type="InterPro" id="IPR027417">
    <property type="entry name" value="P-loop_NTPase"/>
</dbReference>
<dbReference type="Proteomes" id="UP000199377">
    <property type="component" value="Unassembled WGS sequence"/>
</dbReference>
<dbReference type="SUPFAM" id="SSF52540">
    <property type="entry name" value="P-loop containing nucleoside triphosphate hydrolases"/>
    <property type="match status" value="1"/>
</dbReference>
<dbReference type="EMBL" id="FOQH01000010">
    <property type="protein sequence ID" value="SFI90767.1"/>
    <property type="molecule type" value="Genomic_DNA"/>
</dbReference>
<dbReference type="InterPro" id="IPR015330">
    <property type="entry name" value="DNA_primase/pol_bifunc_N"/>
</dbReference>
<dbReference type="SMART" id="SM00943">
    <property type="entry name" value="Prim-Pol"/>
    <property type="match status" value="1"/>
</dbReference>
<protein>
    <submittedName>
        <fullName evidence="3">Primase C terminal 2 (PriCT-2)</fullName>
    </submittedName>
</protein>
<evidence type="ECO:0000259" key="2">
    <source>
        <dbReference type="SMART" id="SM00943"/>
    </source>
</evidence>
<proteinExistence type="predicted"/>
<dbReference type="InterPro" id="IPR014819">
    <property type="entry name" value="PriCT_2"/>
</dbReference>
<dbReference type="GO" id="GO:0016817">
    <property type="term" value="F:hydrolase activity, acting on acid anhydrides"/>
    <property type="evidence" value="ECO:0007669"/>
    <property type="project" value="InterPro"/>
</dbReference>
<dbReference type="Pfam" id="PF08707">
    <property type="entry name" value="PriCT_2"/>
    <property type="match status" value="1"/>
</dbReference>